<evidence type="ECO:0000256" key="1">
    <source>
        <dbReference type="SAM" id="MobiDB-lite"/>
    </source>
</evidence>
<evidence type="ECO:0000313" key="3">
    <source>
        <dbReference type="Proteomes" id="UP000182841"/>
    </source>
</evidence>
<sequence>MPEQDFTAYLDRRDHLGDRTSLYRAVAAHTGARRVLYPGSYLDLAPSTVWPDVTYLDADARARRAFQGSDATALAARRKEYPEHPRITFVPGDYTRTLAELPEAEWDLVLSLYAGPVSEHATRCLRPGGWLLANNSHADAGLAHLDPRYRLAAVLHLDPGRDPGRPRLTTDDLDRCLQPKRPPHPTREQLHAAGSGTAYTHPATAYLFRLHSPAHGR</sequence>
<proteinExistence type="predicted"/>
<dbReference type="EMBL" id="FOGO01000003">
    <property type="protein sequence ID" value="SER69159.1"/>
    <property type="molecule type" value="Genomic_DNA"/>
</dbReference>
<gene>
    <name evidence="2" type="ORF">SAMN05421870_103386</name>
</gene>
<protein>
    <recommendedName>
        <fullName evidence="4">Methyltransferase</fullName>
    </recommendedName>
</protein>
<name>A0A1H9RAS7_9ACTN</name>
<evidence type="ECO:0000313" key="2">
    <source>
        <dbReference type="EMBL" id="SER69159.1"/>
    </source>
</evidence>
<reference evidence="3" key="1">
    <citation type="submission" date="2016-10" db="EMBL/GenBank/DDBJ databases">
        <authorList>
            <person name="Varghese N."/>
            <person name="Submissions S."/>
        </authorList>
    </citation>
    <scope>NUCLEOTIDE SEQUENCE [LARGE SCALE GENOMIC DNA]</scope>
    <source>
        <strain evidence="3">CGMCC 4.6825</strain>
    </source>
</reference>
<organism evidence="2 3">
    <name type="scientific">Streptomyces qinglanensis</name>
    <dbReference type="NCBI Taxonomy" id="943816"/>
    <lineage>
        <taxon>Bacteria</taxon>
        <taxon>Bacillati</taxon>
        <taxon>Actinomycetota</taxon>
        <taxon>Actinomycetes</taxon>
        <taxon>Kitasatosporales</taxon>
        <taxon>Streptomycetaceae</taxon>
        <taxon>Streptomyces</taxon>
    </lineage>
</organism>
<dbReference type="RefSeq" id="WP_074999631.1">
    <property type="nucleotide sequence ID" value="NZ_FOGO01000003.1"/>
</dbReference>
<dbReference type="AlphaFoldDB" id="A0A1H9RAS7"/>
<feature type="compositionally biased region" description="Basic and acidic residues" evidence="1">
    <location>
        <begin position="160"/>
        <end position="177"/>
    </location>
</feature>
<evidence type="ECO:0008006" key="4">
    <source>
        <dbReference type="Google" id="ProtNLM"/>
    </source>
</evidence>
<accession>A0A1H9RAS7</accession>
<dbReference type="Gene3D" id="3.40.50.150">
    <property type="entry name" value="Vaccinia Virus protein VP39"/>
    <property type="match status" value="1"/>
</dbReference>
<dbReference type="Proteomes" id="UP000182841">
    <property type="component" value="Unassembled WGS sequence"/>
</dbReference>
<dbReference type="InterPro" id="IPR029063">
    <property type="entry name" value="SAM-dependent_MTases_sf"/>
</dbReference>
<dbReference type="SUPFAM" id="SSF53335">
    <property type="entry name" value="S-adenosyl-L-methionine-dependent methyltransferases"/>
    <property type="match status" value="1"/>
</dbReference>
<keyword evidence="3" id="KW-1185">Reference proteome</keyword>
<dbReference type="CDD" id="cd02440">
    <property type="entry name" value="AdoMet_MTases"/>
    <property type="match status" value="1"/>
</dbReference>
<feature type="region of interest" description="Disordered" evidence="1">
    <location>
        <begin position="160"/>
        <end position="192"/>
    </location>
</feature>